<dbReference type="InterPro" id="IPR000836">
    <property type="entry name" value="PRTase_dom"/>
</dbReference>
<dbReference type="InterPro" id="IPR029057">
    <property type="entry name" value="PRTase-like"/>
</dbReference>
<dbReference type="GO" id="GO:0002189">
    <property type="term" value="C:ribose phosphate diphosphokinase complex"/>
    <property type="evidence" value="ECO:0007669"/>
    <property type="project" value="TreeGrafter"/>
</dbReference>
<evidence type="ECO:0000256" key="3">
    <source>
        <dbReference type="ARBA" id="ARBA00022727"/>
    </source>
</evidence>
<dbReference type="FunFam" id="3.40.50.2020:FF:000014">
    <property type="entry name" value="Ribose-phosphate pyrophosphokinase 1"/>
    <property type="match status" value="1"/>
</dbReference>
<sequence>MQDQNFPRSPLLFSLGADRIVGEQVARALALPLSPVEERRFEDGEQKVRPLVSVRGRDAYVFSSLHGDSQDTANDKLCRLLFFIGCLKTNGARRVTAVSPYLCYMRKDRQTKAQDPITGLYVAQLLEAVGTDQVMTLEAHNLSAFQNAFRRPTLHLTAHGQFVERMIEIAGDAVFCVVSPDLGGAKRAEAFRELLEAKLGRPVNKAFLEKQRSSGLVTGDLFAGDVAGRVAIIIDDLISSGTTMARAAETCRKNGAERIYLCATHALFSPGARATLASTAIDGIIVTDSVALEEEWAGAKSLTVLPIAGLLAAAISSDANTTHR</sequence>
<evidence type="ECO:0000256" key="1">
    <source>
        <dbReference type="ARBA" id="ARBA00013247"/>
    </source>
</evidence>
<organism evidence="9 10">
    <name type="scientific">Pseudorhizobium banfieldiae</name>
    <dbReference type="NCBI Taxonomy" id="1125847"/>
    <lineage>
        <taxon>Bacteria</taxon>
        <taxon>Pseudomonadati</taxon>
        <taxon>Pseudomonadota</taxon>
        <taxon>Alphaproteobacteria</taxon>
        <taxon>Hyphomicrobiales</taxon>
        <taxon>Rhizobiaceae</taxon>
        <taxon>Rhizobium/Agrobacterium group</taxon>
        <taxon>Pseudorhizobium</taxon>
    </lineage>
</organism>
<gene>
    <name evidence="9" type="ORF">NT26_3678</name>
</gene>
<dbReference type="Pfam" id="PF14572">
    <property type="entry name" value="Pribosyl_synth"/>
    <property type="match status" value="1"/>
</dbReference>
<dbReference type="Gene3D" id="3.40.50.2020">
    <property type="match status" value="2"/>
</dbReference>
<evidence type="ECO:0000256" key="2">
    <source>
        <dbReference type="ARBA" id="ARBA00022679"/>
    </source>
</evidence>
<dbReference type="STRING" id="1125847.NT26_3678"/>
<dbReference type="EC" id="2.7.6.1" evidence="1"/>
<proteinExistence type="predicted"/>
<reference evidence="9 10" key="1">
    <citation type="journal article" date="2013" name="Genome Biol. Evol.">
        <title>Life in an arsenic-containing gold mine: genome and physiology of the autotrophic arsenite-oxidizing bacterium rhizobium sp. NT-26.</title>
        <authorList>
            <person name="Andres J."/>
            <person name="Arsene-Ploetze F."/>
            <person name="Barbe V."/>
            <person name="Brochier-Armanet C."/>
            <person name="Cleiss-Arnold J."/>
            <person name="Coppee J.Y."/>
            <person name="Dillies M.A."/>
            <person name="Geist"/>
            <person name="L"/>
            <person name="Joublin A."/>
            <person name="Koechler S."/>
            <person name="Lassalle F."/>
            <person name="Marchal M."/>
            <person name="Medigue C."/>
            <person name="Muller D."/>
            <person name="Nesme X."/>
            <person name="Plewniak F."/>
            <person name="Proux C."/>
            <person name="Ramirez-Bahena M.H."/>
            <person name="Schenowitz C."/>
            <person name="Sismeiro O."/>
            <person name="Vallenet D."/>
            <person name="Santini J.M."/>
            <person name="Bertin P.N."/>
        </authorList>
    </citation>
    <scope>NUCLEOTIDE SEQUENCE [LARGE SCALE GENOMIC DNA]</scope>
    <source>
        <strain evidence="9 10">NT-26</strain>
    </source>
</reference>
<dbReference type="OrthoDB" id="324294at2"/>
<evidence type="ECO:0000256" key="4">
    <source>
        <dbReference type="ARBA" id="ARBA00022741"/>
    </source>
</evidence>
<evidence type="ECO:0000313" key="10">
    <source>
        <dbReference type="Proteomes" id="UP000010792"/>
    </source>
</evidence>
<dbReference type="GO" id="GO:0005524">
    <property type="term" value="F:ATP binding"/>
    <property type="evidence" value="ECO:0007669"/>
    <property type="project" value="UniProtKB-KW"/>
</dbReference>
<evidence type="ECO:0000256" key="7">
    <source>
        <dbReference type="ARBA" id="ARBA00049535"/>
    </source>
</evidence>
<dbReference type="SUPFAM" id="SSF53271">
    <property type="entry name" value="PRTase-like"/>
    <property type="match status" value="2"/>
</dbReference>
<dbReference type="InterPro" id="IPR029099">
    <property type="entry name" value="Pribosyltran_N"/>
</dbReference>
<evidence type="ECO:0000256" key="5">
    <source>
        <dbReference type="ARBA" id="ARBA00022777"/>
    </source>
</evidence>
<dbReference type="EMBL" id="FO082820">
    <property type="protein sequence ID" value="CCF21400.1"/>
    <property type="molecule type" value="Genomic_DNA"/>
</dbReference>
<evidence type="ECO:0000313" key="9">
    <source>
        <dbReference type="EMBL" id="CCF21400.1"/>
    </source>
</evidence>
<dbReference type="RefSeq" id="WP_052640639.1">
    <property type="nucleotide sequence ID" value="NZ_FO082820.1"/>
</dbReference>
<name>L0NJZ2_9HYPH</name>
<comment type="catalytic activity">
    <reaction evidence="7">
        <text>D-ribose 5-phosphate + ATP = 5-phospho-alpha-D-ribose 1-diphosphate + AMP + H(+)</text>
        <dbReference type="Rhea" id="RHEA:15609"/>
        <dbReference type="ChEBI" id="CHEBI:15378"/>
        <dbReference type="ChEBI" id="CHEBI:30616"/>
        <dbReference type="ChEBI" id="CHEBI:58017"/>
        <dbReference type="ChEBI" id="CHEBI:78346"/>
        <dbReference type="ChEBI" id="CHEBI:456215"/>
        <dbReference type="EC" id="2.7.6.1"/>
    </reaction>
</comment>
<evidence type="ECO:0000259" key="8">
    <source>
        <dbReference type="Pfam" id="PF13793"/>
    </source>
</evidence>
<dbReference type="Pfam" id="PF13793">
    <property type="entry name" value="Pribosyltran_N"/>
    <property type="match status" value="1"/>
</dbReference>
<dbReference type="GO" id="GO:0006164">
    <property type="term" value="P:purine nucleotide biosynthetic process"/>
    <property type="evidence" value="ECO:0007669"/>
    <property type="project" value="TreeGrafter"/>
</dbReference>
<dbReference type="PANTHER" id="PTHR10210">
    <property type="entry name" value="RIBOSE-PHOSPHATE DIPHOSPHOKINASE FAMILY MEMBER"/>
    <property type="match status" value="1"/>
</dbReference>
<dbReference type="GO" id="GO:0006015">
    <property type="term" value="P:5-phosphoribose 1-diphosphate biosynthetic process"/>
    <property type="evidence" value="ECO:0007669"/>
    <property type="project" value="TreeGrafter"/>
</dbReference>
<dbReference type="NCBIfam" id="TIGR01251">
    <property type="entry name" value="ribP_PPkin"/>
    <property type="match status" value="1"/>
</dbReference>
<dbReference type="GO" id="GO:0016301">
    <property type="term" value="F:kinase activity"/>
    <property type="evidence" value="ECO:0007669"/>
    <property type="project" value="UniProtKB-KW"/>
</dbReference>
<protein>
    <recommendedName>
        <fullName evidence="1">ribose-phosphate diphosphokinase</fullName>
        <ecNumber evidence="1">2.7.6.1</ecNumber>
    </recommendedName>
</protein>
<accession>L0NJZ2</accession>
<dbReference type="GO" id="GO:0000287">
    <property type="term" value="F:magnesium ion binding"/>
    <property type="evidence" value="ECO:0007669"/>
    <property type="project" value="InterPro"/>
</dbReference>
<keyword evidence="4" id="KW-0547">Nucleotide-binding</keyword>
<dbReference type="AlphaFoldDB" id="L0NJZ2"/>
<dbReference type="PANTHER" id="PTHR10210:SF32">
    <property type="entry name" value="RIBOSE-PHOSPHATE PYROPHOSPHOKINASE 2"/>
    <property type="match status" value="1"/>
</dbReference>
<keyword evidence="3" id="KW-0545">Nucleotide biosynthesis</keyword>
<dbReference type="GO" id="GO:0005737">
    <property type="term" value="C:cytoplasm"/>
    <property type="evidence" value="ECO:0007669"/>
    <property type="project" value="TreeGrafter"/>
</dbReference>
<keyword evidence="10" id="KW-1185">Reference proteome</keyword>
<feature type="domain" description="Ribose-phosphate pyrophosphokinase N-terminal" evidence="8">
    <location>
        <begin position="12"/>
        <end position="130"/>
    </location>
</feature>
<dbReference type="GO" id="GO:0004749">
    <property type="term" value="F:ribose phosphate diphosphokinase activity"/>
    <property type="evidence" value="ECO:0007669"/>
    <property type="project" value="UniProtKB-EC"/>
</dbReference>
<keyword evidence="6" id="KW-0067">ATP-binding</keyword>
<evidence type="ECO:0000256" key="6">
    <source>
        <dbReference type="ARBA" id="ARBA00022840"/>
    </source>
</evidence>
<dbReference type="InterPro" id="IPR005946">
    <property type="entry name" value="Rib-P_diPkinase"/>
</dbReference>
<keyword evidence="2 9" id="KW-0808">Transferase</keyword>
<dbReference type="CDD" id="cd06223">
    <property type="entry name" value="PRTases_typeI"/>
    <property type="match status" value="1"/>
</dbReference>
<dbReference type="SMART" id="SM01400">
    <property type="entry name" value="Pribosyltran_N"/>
    <property type="match status" value="1"/>
</dbReference>
<dbReference type="Proteomes" id="UP000010792">
    <property type="component" value="Chromosome"/>
</dbReference>
<dbReference type="KEGG" id="rht:NT26_3678"/>
<keyword evidence="5 9" id="KW-0418">Kinase</keyword>